<evidence type="ECO:0000313" key="2">
    <source>
        <dbReference type="EMBL" id="JAS61396.1"/>
    </source>
</evidence>
<dbReference type="EMBL" id="GECZ01008373">
    <property type="protein sequence ID" value="JAS61396.1"/>
    <property type="molecule type" value="Transcribed_RNA"/>
</dbReference>
<feature type="compositionally biased region" description="Low complexity" evidence="1">
    <location>
        <begin position="23"/>
        <end position="36"/>
    </location>
</feature>
<feature type="region of interest" description="Disordered" evidence="1">
    <location>
        <begin position="1"/>
        <end position="36"/>
    </location>
</feature>
<evidence type="ECO:0000256" key="1">
    <source>
        <dbReference type="SAM" id="MobiDB-lite"/>
    </source>
</evidence>
<accession>A0A1B6GG63</accession>
<name>A0A1B6GG63_9HEMI</name>
<protein>
    <submittedName>
        <fullName evidence="2">Uncharacterized protein</fullName>
    </submittedName>
</protein>
<reference evidence="2" key="1">
    <citation type="submission" date="2015-11" db="EMBL/GenBank/DDBJ databases">
        <title>De novo transcriptome assembly of four potential Pierce s Disease insect vectors from Arizona vineyards.</title>
        <authorList>
            <person name="Tassone E.E."/>
        </authorList>
    </citation>
    <scope>NUCLEOTIDE SEQUENCE</scope>
</reference>
<proteinExistence type="predicted"/>
<dbReference type="AlphaFoldDB" id="A0A1B6GG63"/>
<sequence>AEAQPPEECPVGYQPVPGPCPPAEARSPAAASSPRPHQCRVPICDCAAPPVYGPPRGFRPRGRRDDALNRTYDVCRSNETYTVSRDDSGAQGSSCSSRDDALNRTYDVCRLNETYTVSRDDSGAQG</sequence>
<organism evidence="2">
    <name type="scientific">Cuerna arida</name>
    <dbReference type="NCBI Taxonomy" id="1464854"/>
    <lineage>
        <taxon>Eukaryota</taxon>
        <taxon>Metazoa</taxon>
        <taxon>Ecdysozoa</taxon>
        <taxon>Arthropoda</taxon>
        <taxon>Hexapoda</taxon>
        <taxon>Insecta</taxon>
        <taxon>Pterygota</taxon>
        <taxon>Neoptera</taxon>
        <taxon>Paraneoptera</taxon>
        <taxon>Hemiptera</taxon>
        <taxon>Auchenorrhyncha</taxon>
        <taxon>Membracoidea</taxon>
        <taxon>Cicadellidae</taxon>
        <taxon>Cicadellinae</taxon>
        <taxon>Proconiini</taxon>
        <taxon>Cuerna</taxon>
    </lineage>
</organism>
<gene>
    <name evidence="2" type="ORF">g.26812</name>
</gene>
<feature type="non-terminal residue" evidence="2">
    <location>
        <position position="1"/>
    </location>
</feature>
<feature type="non-terminal residue" evidence="2">
    <location>
        <position position="126"/>
    </location>
</feature>